<proteinExistence type="predicted"/>
<dbReference type="PROSITE" id="PS50006">
    <property type="entry name" value="FHA_DOMAIN"/>
    <property type="match status" value="1"/>
</dbReference>
<dbReference type="CDD" id="cd00060">
    <property type="entry name" value="FHA"/>
    <property type="match status" value="1"/>
</dbReference>
<evidence type="ECO:0000313" key="3">
    <source>
        <dbReference type="Proteomes" id="UP000503640"/>
    </source>
</evidence>
<evidence type="ECO:0000259" key="1">
    <source>
        <dbReference type="PROSITE" id="PS50006"/>
    </source>
</evidence>
<dbReference type="RefSeq" id="WP_176066204.1">
    <property type="nucleotide sequence ID" value="NZ_BJTG01000006.1"/>
</dbReference>
<reference evidence="3" key="1">
    <citation type="journal article" date="2020" name="Appl. Environ. Microbiol.">
        <title>Diazotrophic Anaeromyxobacter Isolates from Soils.</title>
        <authorList>
            <person name="Masuda Y."/>
            <person name="Yamanaka H."/>
            <person name="Xu Z.X."/>
            <person name="Shiratori Y."/>
            <person name="Aono T."/>
            <person name="Amachi S."/>
            <person name="Senoo K."/>
            <person name="Itoh H."/>
        </authorList>
    </citation>
    <scope>NUCLEOTIDE SEQUENCE [LARGE SCALE GENOMIC DNA]</scope>
    <source>
        <strain evidence="3">R267</strain>
    </source>
</reference>
<dbReference type="Gene3D" id="2.60.200.20">
    <property type="match status" value="1"/>
</dbReference>
<dbReference type="EMBL" id="BJTG01000006">
    <property type="protein sequence ID" value="GEJ58044.1"/>
    <property type="molecule type" value="Genomic_DNA"/>
</dbReference>
<dbReference type="Pfam" id="PF16697">
    <property type="entry name" value="Yop-YscD_cpl"/>
    <property type="match status" value="1"/>
</dbReference>
<dbReference type="SMART" id="SM00240">
    <property type="entry name" value="FHA"/>
    <property type="match status" value="1"/>
</dbReference>
<keyword evidence="3" id="KW-1185">Reference proteome</keyword>
<dbReference type="SUPFAM" id="SSF49879">
    <property type="entry name" value="SMAD/FHA domain"/>
    <property type="match status" value="1"/>
</dbReference>
<dbReference type="InterPro" id="IPR032030">
    <property type="entry name" value="YscD_cytoplasmic_dom"/>
</dbReference>
<sequence length="172" mass="17177">MAAPPESTRALLAAILAPAPRPPEGAGSGSWLVAIRGPGAGDRLALRDGAVLGRGRAADLRLRDGRTSRSHARFTRAGASWRVHDLGSKNGVRVNGRPAARSGALLAPGDRLAVGDSLLLFEPPAAGPARALAPVRAPAPAGAPPVAARRPAALAAAWALLACAAALAAAAR</sequence>
<dbReference type="AlphaFoldDB" id="A0A7I9VNQ7"/>
<dbReference type="InterPro" id="IPR000253">
    <property type="entry name" value="FHA_dom"/>
</dbReference>
<evidence type="ECO:0000313" key="2">
    <source>
        <dbReference type="EMBL" id="GEJ58044.1"/>
    </source>
</evidence>
<name>A0A7I9VNQ7_9BACT</name>
<feature type="domain" description="FHA" evidence="1">
    <location>
        <begin position="50"/>
        <end position="99"/>
    </location>
</feature>
<dbReference type="InterPro" id="IPR008984">
    <property type="entry name" value="SMAD_FHA_dom_sf"/>
</dbReference>
<gene>
    <name evidence="2" type="ORF">AMYX_27850</name>
</gene>
<protein>
    <recommendedName>
        <fullName evidence="1">FHA domain-containing protein</fullName>
    </recommendedName>
</protein>
<organism evidence="2 3">
    <name type="scientific">Anaeromyxobacter diazotrophicus</name>
    <dbReference type="NCBI Taxonomy" id="2590199"/>
    <lineage>
        <taxon>Bacteria</taxon>
        <taxon>Pseudomonadati</taxon>
        <taxon>Myxococcota</taxon>
        <taxon>Myxococcia</taxon>
        <taxon>Myxococcales</taxon>
        <taxon>Cystobacterineae</taxon>
        <taxon>Anaeromyxobacteraceae</taxon>
        <taxon>Anaeromyxobacter</taxon>
    </lineage>
</organism>
<dbReference type="Proteomes" id="UP000503640">
    <property type="component" value="Unassembled WGS sequence"/>
</dbReference>
<comment type="caution">
    <text evidence="2">The sequence shown here is derived from an EMBL/GenBank/DDBJ whole genome shotgun (WGS) entry which is preliminary data.</text>
</comment>
<accession>A0A7I9VNQ7</accession>